<evidence type="ECO:0000313" key="4">
    <source>
        <dbReference type="Proteomes" id="UP000824044"/>
    </source>
</evidence>
<keyword evidence="2" id="KW-0472">Membrane</keyword>
<sequence>MGIRKKLKNSAQSDIRATQTERDRAFLRQLEGDMQLSEQHAAARKRRNRRIFSTVGALAAICLITVAVVLPQQLSYLPMMHSGESDNGADAPDALSPSPGADDPGDVPAEDESWQDALGDLVLYLDGWQYSAEEVREGGVVAYYAFSLAQNRERGDVTLQMDIPVGGYDYGGFPLDAPQTVTAGAFTLVYEEHIAQDGADFTAQACGLVQRGGVPRIYVTQFYGVNANFQETLTALLGTRGET</sequence>
<comment type="caution">
    <text evidence="3">The sequence shown here is derived from an EMBL/GenBank/DDBJ whole genome shotgun (WGS) entry which is preliminary data.</text>
</comment>
<proteinExistence type="predicted"/>
<dbReference type="AlphaFoldDB" id="A0A9D2DXA2"/>
<name>A0A9D2DXA2_9FIRM</name>
<feature type="compositionally biased region" description="Acidic residues" evidence="1">
    <location>
        <begin position="103"/>
        <end position="112"/>
    </location>
</feature>
<feature type="region of interest" description="Disordered" evidence="1">
    <location>
        <begin position="81"/>
        <end position="112"/>
    </location>
</feature>
<accession>A0A9D2DXA2</accession>
<dbReference type="Proteomes" id="UP000824044">
    <property type="component" value="Unassembled WGS sequence"/>
</dbReference>
<reference evidence="3" key="2">
    <citation type="submission" date="2021-04" db="EMBL/GenBank/DDBJ databases">
        <authorList>
            <person name="Gilroy R."/>
        </authorList>
    </citation>
    <scope>NUCLEOTIDE SEQUENCE</scope>
    <source>
        <strain evidence="3">CHK33-5263</strain>
    </source>
</reference>
<evidence type="ECO:0000313" key="3">
    <source>
        <dbReference type="EMBL" id="HIZ24967.1"/>
    </source>
</evidence>
<gene>
    <name evidence="3" type="ORF">H9812_05815</name>
</gene>
<evidence type="ECO:0000256" key="1">
    <source>
        <dbReference type="SAM" id="MobiDB-lite"/>
    </source>
</evidence>
<protein>
    <submittedName>
        <fullName evidence="3">Uncharacterized protein</fullName>
    </submittedName>
</protein>
<feature type="region of interest" description="Disordered" evidence="1">
    <location>
        <begin position="1"/>
        <end position="20"/>
    </location>
</feature>
<keyword evidence="2" id="KW-1133">Transmembrane helix</keyword>
<reference evidence="3" key="1">
    <citation type="journal article" date="2021" name="PeerJ">
        <title>Extensive microbial diversity within the chicken gut microbiome revealed by metagenomics and culture.</title>
        <authorList>
            <person name="Gilroy R."/>
            <person name="Ravi A."/>
            <person name="Getino M."/>
            <person name="Pursley I."/>
            <person name="Horton D.L."/>
            <person name="Alikhan N.F."/>
            <person name="Baker D."/>
            <person name="Gharbi K."/>
            <person name="Hall N."/>
            <person name="Watson M."/>
            <person name="Adriaenssens E.M."/>
            <person name="Foster-Nyarko E."/>
            <person name="Jarju S."/>
            <person name="Secka A."/>
            <person name="Antonio M."/>
            <person name="Oren A."/>
            <person name="Chaudhuri R.R."/>
            <person name="La Ragione R."/>
            <person name="Hildebrand F."/>
            <person name="Pallen M.J."/>
        </authorList>
    </citation>
    <scope>NUCLEOTIDE SEQUENCE</scope>
    <source>
        <strain evidence="3">CHK33-5263</strain>
    </source>
</reference>
<feature type="compositionally biased region" description="Polar residues" evidence="1">
    <location>
        <begin position="9"/>
        <end position="18"/>
    </location>
</feature>
<keyword evidence="2" id="KW-0812">Transmembrane</keyword>
<organism evidence="3 4">
    <name type="scientific">Candidatus Gallimonas intestinigallinarum</name>
    <dbReference type="NCBI Taxonomy" id="2838604"/>
    <lineage>
        <taxon>Bacteria</taxon>
        <taxon>Bacillati</taxon>
        <taxon>Bacillota</taxon>
        <taxon>Clostridia</taxon>
        <taxon>Candidatus Gallimonas</taxon>
    </lineage>
</organism>
<dbReference type="EMBL" id="DXBS01000110">
    <property type="protein sequence ID" value="HIZ24967.1"/>
    <property type="molecule type" value="Genomic_DNA"/>
</dbReference>
<evidence type="ECO:0000256" key="2">
    <source>
        <dbReference type="SAM" id="Phobius"/>
    </source>
</evidence>
<feature type="transmembrane region" description="Helical" evidence="2">
    <location>
        <begin position="51"/>
        <end position="70"/>
    </location>
</feature>